<dbReference type="GeneID" id="95576098"/>
<reference evidence="1" key="1">
    <citation type="submission" date="2022-08" db="EMBL/GenBank/DDBJ databases">
        <authorList>
            <person name="Tian L."/>
        </authorList>
    </citation>
    <scope>NUCLEOTIDE SEQUENCE</scope>
    <source>
        <strain evidence="1">CM253</strain>
    </source>
</reference>
<protein>
    <recommendedName>
        <fullName evidence="3">DUF317 domain-containing protein</fullName>
    </recommendedName>
</protein>
<keyword evidence="2" id="KW-1185">Reference proteome</keyword>
<gene>
    <name evidence="1" type="ORF">NRK68_21595</name>
</gene>
<organism evidence="1 2">
    <name type="scientific">Streptomyces yangpuensis</name>
    <dbReference type="NCBI Taxonomy" id="1648182"/>
    <lineage>
        <taxon>Bacteria</taxon>
        <taxon>Bacillati</taxon>
        <taxon>Actinomycetota</taxon>
        <taxon>Actinomycetes</taxon>
        <taxon>Kitasatosporales</taxon>
        <taxon>Streptomycetaceae</taxon>
        <taxon>Streptomyces</taxon>
    </lineage>
</organism>
<accession>A0ABY5Q040</accession>
<dbReference type="RefSeq" id="WP_257856469.1">
    <property type="nucleotide sequence ID" value="NZ_CP102514.1"/>
</dbReference>
<name>A0ABY5Q040_9ACTN</name>
<dbReference type="Proteomes" id="UP001057738">
    <property type="component" value="Chromosome"/>
</dbReference>
<evidence type="ECO:0000313" key="2">
    <source>
        <dbReference type="Proteomes" id="UP001057738"/>
    </source>
</evidence>
<dbReference type="EMBL" id="CP102514">
    <property type="protein sequence ID" value="UUY49585.1"/>
    <property type="molecule type" value="Genomic_DNA"/>
</dbReference>
<proteinExistence type="predicted"/>
<evidence type="ECO:0008006" key="3">
    <source>
        <dbReference type="Google" id="ProtNLM"/>
    </source>
</evidence>
<evidence type="ECO:0000313" key="1">
    <source>
        <dbReference type="EMBL" id="UUY49585.1"/>
    </source>
</evidence>
<sequence length="328" mass="35278">MITTDPVGEWFWETTTAVSGQQGADRALRLFDRIHSLGSGLGLVDGWGHGGVKVVTLQAPRETRYAWEGNGRLDGAVEESRAWFDHDATLHLWSVLPGTWLDSDGGAHRSERLFALRLLLWPGGHTVVSLAAYSDAWMTLDLRERPQPEVAAANAPRLASLLSGVSELLGAEVDPGDPTYYGRPTASGFEDLSEEGADYTDPWNTFAVPARWRRMLRLLPKGYQEQSYEAFTEGRVQYIEVRRSGGTVGVLWAGKDGSAGYEPRPAAGEIAFTAGVPLLLAFAEARRAGSAALDALAAAARSESGPSGADAEIRDAPSLDALQEWAGG</sequence>